<comment type="caution">
    <text evidence="3">The sequence shown here is derived from an EMBL/GenBank/DDBJ whole genome shotgun (WGS) entry which is preliminary data.</text>
</comment>
<sequence>MTSMENLGKSGKSGRSVLARKKCRNRYWLTYKEVGYHLISKGIEKSYRVWILHGEDLSNAAVHPPLVANIGEKTSDDDGFEMGDTEEETIGDVGIGMRNFVDSAFGLHGDAMAGDDSLGIEFDEPYVPEPDLGKRYYDYKKKATEKLYPTCEGPETTLSALVELHNVKKEFGWSGTGMTVLLSLLRQWLPKEVESADATTDKGSVNTWKRDDFPYIREGVPPHSARPLANSRTRTELNGPHSKHEGSCRPQMHDPYIRLFTRLGGVLFRGSKHIFVQEKSDFDRQNRGLKYENFASAEKKKNDPGAFRPQNLQEDIQHQSKTDGNGPRSDVESHTLMFMKMQEVLIALLMRIHQEHFLIELLQSLSIRIFRMSVRKEGWGSWMVSSGKDGRAGGRVGSHLFFTFFSQILVDSDLGLTGNLLVERLVGAHVDLVSRKSMPILGVSFQEPKVHNLEIQKGKRKYLAKGSIVVV</sequence>
<dbReference type="EMBL" id="JADFTS010000009">
    <property type="protein sequence ID" value="KAF9590369.1"/>
    <property type="molecule type" value="Genomic_DNA"/>
</dbReference>
<organism evidence="3 4">
    <name type="scientific">Coptis chinensis</name>
    <dbReference type="NCBI Taxonomy" id="261450"/>
    <lineage>
        <taxon>Eukaryota</taxon>
        <taxon>Viridiplantae</taxon>
        <taxon>Streptophyta</taxon>
        <taxon>Embryophyta</taxon>
        <taxon>Tracheophyta</taxon>
        <taxon>Spermatophyta</taxon>
        <taxon>Magnoliopsida</taxon>
        <taxon>Ranunculales</taxon>
        <taxon>Ranunculaceae</taxon>
        <taxon>Coptidoideae</taxon>
        <taxon>Coptis</taxon>
    </lineage>
</organism>
<protein>
    <recommendedName>
        <fullName evidence="2">Transposase-associated domain-containing protein</fullName>
    </recommendedName>
</protein>
<dbReference type="Pfam" id="PF13963">
    <property type="entry name" value="Transpos_assoc"/>
    <property type="match status" value="1"/>
</dbReference>
<evidence type="ECO:0000256" key="1">
    <source>
        <dbReference type="SAM" id="MobiDB-lite"/>
    </source>
</evidence>
<evidence type="ECO:0000259" key="2">
    <source>
        <dbReference type="Pfam" id="PF13963"/>
    </source>
</evidence>
<evidence type="ECO:0000313" key="4">
    <source>
        <dbReference type="Proteomes" id="UP000631114"/>
    </source>
</evidence>
<keyword evidence="4" id="KW-1185">Reference proteome</keyword>
<dbReference type="AlphaFoldDB" id="A0A835GZM6"/>
<dbReference type="Proteomes" id="UP000631114">
    <property type="component" value="Unassembled WGS sequence"/>
</dbReference>
<proteinExistence type="predicted"/>
<feature type="region of interest" description="Disordered" evidence="1">
    <location>
        <begin position="219"/>
        <end position="250"/>
    </location>
</feature>
<reference evidence="3 4" key="1">
    <citation type="submission" date="2020-10" db="EMBL/GenBank/DDBJ databases">
        <title>The Coptis chinensis genome and diversification of protoberbering-type alkaloids.</title>
        <authorList>
            <person name="Wang B."/>
            <person name="Shu S."/>
            <person name="Song C."/>
            <person name="Liu Y."/>
        </authorList>
    </citation>
    <scope>NUCLEOTIDE SEQUENCE [LARGE SCALE GENOMIC DNA]</scope>
    <source>
        <strain evidence="3">HL-2020</strain>
        <tissue evidence="3">Leaf</tissue>
    </source>
</reference>
<evidence type="ECO:0000313" key="3">
    <source>
        <dbReference type="EMBL" id="KAF9590369.1"/>
    </source>
</evidence>
<gene>
    <name evidence="3" type="ORF">IFM89_033895</name>
</gene>
<dbReference type="OrthoDB" id="1729146at2759"/>
<dbReference type="InterPro" id="IPR029480">
    <property type="entry name" value="Transpos_assoc"/>
</dbReference>
<feature type="domain" description="Transposase-associated" evidence="2">
    <location>
        <begin position="21"/>
        <end position="55"/>
    </location>
</feature>
<accession>A0A835GZM6</accession>
<name>A0A835GZM6_9MAGN</name>